<gene>
    <name evidence="2" type="ORF">P5G52_10250</name>
</gene>
<evidence type="ECO:0000256" key="1">
    <source>
        <dbReference type="SAM" id="SignalP"/>
    </source>
</evidence>
<protein>
    <submittedName>
        <fullName evidence="2">Uncharacterized protein</fullName>
    </submittedName>
</protein>
<accession>A0ABT8K4H4</accession>
<dbReference type="EMBL" id="JAROCG010000001">
    <property type="protein sequence ID" value="MDN4611249.1"/>
    <property type="molecule type" value="Genomic_DNA"/>
</dbReference>
<sequence>MKRFTSALLLATLLVSGGAAAANAAPAKAGSDTTVSSTDRVGSWPF</sequence>
<feature type="signal peptide" evidence="1">
    <location>
        <begin position="1"/>
        <end position="21"/>
    </location>
</feature>
<comment type="caution">
    <text evidence="2">The sequence shown here is derived from an EMBL/GenBank/DDBJ whole genome shotgun (WGS) entry which is preliminary data.</text>
</comment>
<evidence type="ECO:0000313" key="2">
    <source>
        <dbReference type="EMBL" id="MDN4611249.1"/>
    </source>
</evidence>
<name>A0ABT8K4H4_9MICC</name>
<organism evidence="2 3">
    <name type="scientific">Arthrobacter burdickii</name>
    <dbReference type="NCBI Taxonomy" id="3035920"/>
    <lineage>
        <taxon>Bacteria</taxon>
        <taxon>Bacillati</taxon>
        <taxon>Actinomycetota</taxon>
        <taxon>Actinomycetes</taxon>
        <taxon>Micrococcales</taxon>
        <taxon>Micrococcaceae</taxon>
        <taxon>Arthrobacter</taxon>
    </lineage>
</organism>
<proteinExistence type="predicted"/>
<reference evidence="2" key="1">
    <citation type="submission" date="2023-06" db="EMBL/GenBank/DDBJ databases">
        <title>MT1 and MT2 Draft Genomes of Novel Species.</title>
        <authorList>
            <person name="Venkateswaran K."/>
        </authorList>
    </citation>
    <scope>NUCLEOTIDE SEQUENCE</scope>
    <source>
        <strain evidence="2">IIF3SC-B10</strain>
    </source>
</reference>
<feature type="chain" id="PRO_5046116269" evidence="1">
    <location>
        <begin position="22"/>
        <end position="46"/>
    </location>
</feature>
<dbReference type="RefSeq" id="WP_301227066.1">
    <property type="nucleotide sequence ID" value="NZ_JAROCG010000001.1"/>
</dbReference>
<dbReference type="Proteomes" id="UP001174209">
    <property type="component" value="Unassembled WGS sequence"/>
</dbReference>
<keyword evidence="3" id="KW-1185">Reference proteome</keyword>
<evidence type="ECO:0000313" key="3">
    <source>
        <dbReference type="Proteomes" id="UP001174209"/>
    </source>
</evidence>
<keyword evidence="1" id="KW-0732">Signal</keyword>